<keyword evidence="6" id="KW-1185">Reference proteome</keyword>
<keyword evidence="1" id="KW-0805">Transcription regulation</keyword>
<keyword evidence="2" id="KW-0804">Transcription</keyword>
<evidence type="ECO:0000313" key="5">
    <source>
        <dbReference type="EMBL" id="MBA8930335.1"/>
    </source>
</evidence>
<keyword evidence="3" id="KW-0812">Transmembrane</keyword>
<accession>A0ABR6BTW7</accession>
<gene>
    <name evidence="5" type="ORF">BC739_007568</name>
</gene>
<reference evidence="5 6" key="1">
    <citation type="submission" date="2020-08" db="EMBL/GenBank/DDBJ databases">
        <title>Genomic Encyclopedia of Archaeal and Bacterial Type Strains, Phase II (KMG-II): from individual species to whole genera.</title>
        <authorList>
            <person name="Goeker M."/>
        </authorList>
    </citation>
    <scope>NUCLEOTIDE SEQUENCE [LARGE SCALE GENOMIC DNA]</scope>
    <source>
        <strain evidence="5 6">DSM 43850</strain>
    </source>
</reference>
<feature type="transmembrane region" description="Helical" evidence="3">
    <location>
        <begin position="104"/>
        <end position="126"/>
    </location>
</feature>
<protein>
    <recommendedName>
        <fullName evidence="4">Putative zinc-finger domain-containing protein</fullName>
    </recommendedName>
</protein>
<proteinExistence type="predicted"/>
<keyword evidence="3" id="KW-1133">Transmembrane helix</keyword>
<evidence type="ECO:0000256" key="1">
    <source>
        <dbReference type="ARBA" id="ARBA00023015"/>
    </source>
</evidence>
<dbReference type="EMBL" id="JACJID010000006">
    <property type="protein sequence ID" value="MBA8930335.1"/>
    <property type="molecule type" value="Genomic_DNA"/>
</dbReference>
<evidence type="ECO:0000259" key="4">
    <source>
        <dbReference type="Pfam" id="PF13490"/>
    </source>
</evidence>
<dbReference type="Gene3D" id="1.10.10.1320">
    <property type="entry name" value="Anti-sigma factor, zinc-finger domain"/>
    <property type="match status" value="1"/>
</dbReference>
<evidence type="ECO:0000313" key="6">
    <source>
        <dbReference type="Proteomes" id="UP000517916"/>
    </source>
</evidence>
<organism evidence="5 6">
    <name type="scientific">Kutzneria viridogrisea</name>
    <dbReference type="NCBI Taxonomy" id="47990"/>
    <lineage>
        <taxon>Bacteria</taxon>
        <taxon>Bacillati</taxon>
        <taxon>Actinomycetota</taxon>
        <taxon>Actinomycetes</taxon>
        <taxon>Pseudonocardiales</taxon>
        <taxon>Pseudonocardiaceae</taxon>
        <taxon>Kutzneria</taxon>
    </lineage>
</organism>
<keyword evidence="3" id="KW-0472">Membrane</keyword>
<dbReference type="Proteomes" id="UP000517916">
    <property type="component" value="Unassembled WGS sequence"/>
</dbReference>
<dbReference type="InterPro" id="IPR027383">
    <property type="entry name" value="Znf_put"/>
</dbReference>
<dbReference type="RefSeq" id="WP_025354894.1">
    <property type="nucleotide sequence ID" value="NZ_BAAABQ010000025.1"/>
</dbReference>
<dbReference type="Pfam" id="PF13490">
    <property type="entry name" value="zf-HC2"/>
    <property type="match status" value="1"/>
</dbReference>
<comment type="caution">
    <text evidence="5">The sequence shown here is derived from an EMBL/GenBank/DDBJ whole genome shotgun (WGS) entry which is preliminary data.</text>
</comment>
<name>A0ABR6BTW7_9PSEU</name>
<evidence type="ECO:0000256" key="2">
    <source>
        <dbReference type="ARBA" id="ARBA00023163"/>
    </source>
</evidence>
<sequence>MSSPADHVDVAAYVLGALDEPEQSAFERHLAGCARCQAELDELSGMPALLDQVRDSGLLADLLVQPPPAPAPPRQLEAVPPPQDKVLRGVLTDIASARRRRKRLGVLAAAAAAVLIIGGPIAVIGFNGGFGGSGAEVVAASNPANNVSAKLSLTAAKWGTKVAVDLSGVRGPLNCVLYAVDHKGTKYPVGSWTVDSTGYGVPGSPDPLHFDGSTAVQRSDIARFEFARENGPDILVVGA</sequence>
<evidence type="ECO:0000256" key="3">
    <source>
        <dbReference type="SAM" id="Phobius"/>
    </source>
</evidence>
<dbReference type="InterPro" id="IPR041916">
    <property type="entry name" value="Anti_sigma_zinc_sf"/>
</dbReference>
<feature type="domain" description="Putative zinc-finger" evidence="4">
    <location>
        <begin position="11"/>
        <end position="37"/>
    </location>
</feature>